<dbReference type="PANTHER" id="PTHR13557:SF1">
    <property type="entry name" value="COILED-COIL DOMAIN-CONTAINING PROTEIN 86"/>
    <property type="match status" value="1"/>
</dbReference>
<feature type="region of interest" description="Disordered" evidence="14">
    <location>
        <begin position="14"/>
        <end position="42"/>
    </location>
</feature>
<evidence type="ECO:0000256" key="7">
    <source>
        <dbReference type="ARBA" id="ARBA00022517"/>
    </source>
</evidence>
<dbReference type="Proteomes" id="UP000694844">
    <property type="component" value="Chromosome 5"/>
</dbReference>
<comment type="subcellular location">
    <subcellularLocation>
        <location evidence="2">Chromosome</location>
    </subcellularLocation>
    <subcellularLocation>
        <location evidence="3">Nucleus</location>
        <location evidence="3">Nucleolus</location>
    </subcellularLocation>
</comment>
<dbReference type="Pfam" id="PF03879">
    <property type="entry name" value="Cgr1"/>
    <property type="match status" value="1"/>
</dbReference>
<dbReference type="PANTHER" id="PTHR13557">
    <property type="entry name" value="COILED-COIL DOMAIN-CONTAINING PROTEIN 86"/>
    <property type="match status" value="1"/>
</dbReference>
<dbReference type="AlphaFoldDB" id="A0A8B8EE41"/>
<evidence type="ECO:0000256" key="9">
    <source>
        <dbReference type="ARBA" id="ARBA00022553"/>
    </source>
</evidence>
<name>A0A8B8EE41_CRAVI</name>
<organism evidence="15 16">
    <name type="scientific">Crassostrea virginica</name>
    <name type="common">Eastern oyster</name>
    <dbReference type="NCBI Taxonomy" id="6565"/>
    <lineage>
        <taxon>Eukaryota</taxon>
        <taxon>Metazoa</taxon>
        <taxon>Spiralia</taxon>
        <taxon>Lophotrochozoa</taxon>
        <taxon>Mollusca</taxon>
        <taxon>Bivalvia</taxon>
        <taxon>Autobranchia</taxon>
        <taxon>Pteriomorphia</taxon>
        <taxon>Ostreida</taxon>
        <taxon>Ostreoidea</taxon>
        <taxon>Ostreidae</taxon>
        <taxon>Crassostrea</taxon>
    </lineage>
</organism>
<dbReference type="RefSeq" id="XP_022338375.1">
    <property type="nucleotide sequence ID" value="XM_022482667.1"/>
</dbReference>
<evidence type="ECO:0000256" key="1">
    <source>
        <dbReference type="ARBA" id="ARBA00004090"/>
    </source>
</evidence>
<evidence type="ECO:0000256" key="5">
    <source>
        <dbReference type="ARBA" id="ARBA00016738"/>
    </source>
</evidence>
<keyword evidence="6" id="KW-0158">Chromosome</keyword>
<reference evidence="16" key="1">
    <citation type="submission" date="2025-08" db="UniProtKB">
        <authorList>
            <consortium name="RefSeq"/>
        </authorList>
    </citation>
    <scope>IDENTIFICATION</scope>
    <source>
        <tissue evidence="16">Whole sample</tissue>
    </source>
</reference>
<evidence type="ECO:0000256" key="10">
    <source>
        <dbReference type="ARBA" id="ARBA00022934"/>
    </source>
</evidence>
<proteinExistence type="inferred from homology"/>
<dbReference type="GO" id="GO:0005730">
    <property type="term" value="C:nucleolus"/>
    <property type="evidence" value="ECO:0007669"/>
    <property type="project" value="UniProtKB-SubCell"/>
</dbReference>
<evidence type="ECO:0000256" key="14">
    <source>
        <dbReference type="SAM" id="MobiDB-lite"/>
    </source>
</evidence>
<protein>
    <recommendedName>
        <fullName evidence="5">Coiled-coil domain-containing protein 86</fullName>
    </recommendedName>
</protein>
<evidence type="ECO:0000313" key="15">
    <source>
        <dbReference type="Proteomes" id="UP000694844"/>
    </source>
</evidence>
<evidence type="ECO:0000256" key="12">
    <source>
        <dbReference type="ARBA" id="ARBA00023242"/>
    </source>
</evidence>
<keyword evidence="12" id="KW-0539">Nucleus</keyword>
<dbReference type="InterPro" id="IPR026570">
    <property type="entry name" value="CCDC86"/>
</dbReference>
<evidence type="ECO:0000256" key="4">
    <source>
        <dbReference type="ARBA" id="ARBA00007869"/>
    </source>
</evidence>
<keyword evidence="7" id="KW-0690">Ribosome biogenesis</keyword>
<dbReference type="GO" id="GO:0005694">
    <property type="term" value="C:chromosome"/>
    <property type="evidence" value="ECO:0007669"/>
    <property type="project" value="UniProtKB-SubCell"/>
</dbReference>
<comment type="function">
    <text evidence="13">Required for proper chromosome segregation during mitosis and error-free mitotic progression.</text>
</comment>
<evidence type="ECO:0000256" key="6">
    <source>
        <dbReference type="ARBA" id="ARBA00022454"/>
    </source>
</evidence>
<evidence type="ECO:0000256" key="13">
    <source>
        <dbReference type="ARBA" id="ARBA00093307"/>
    </source>
</evidence>
<evidence type="ECO:0000256" key="8">
    <source>
        <dbReference type="ARBA" id="ARBA00022552"/>
    </source>
</evidence>
<dbReference type="GO" id="GO:0006364">
    <property type="term" value="P:rRNA processing"/>
    <property type="evidence" value="ECO:0007669"/>
    <property type="project" value="UniProtKB-KW"/>
</dbReference>
<comment type="function">
    <text evidence="1">Involved in nucleolar integrity and required for processing of the pre-rRNA for the 60S ribosome subunit.</text>
</comment>
<comment type="similarity">
    <text evidence="4">Belongs to the CGR1 family.</text>
</comment>
<dbReference type="InterPro" id="IPR005579">
    <property type="entry name" value="Cgr1-like"/>
</dbReference>
<sequence>MDVEISTERLKAAEETYHNIPRGKPKSGRPWKTPKNDRFSAIRTTKTKKLNWDEKMKKRAEQKSIKNYEKELKEKRAKELEIFMAPFCRTAGLKTK</sequence>
<accession>A0A8B8EE41</accession>
<keyword evidence="10" id="KW-0164">Citrullination</keyword>
<dbReference type="OrthoDB" id="277961at2759"/>
<evidence type="ECO:0000256" key="2">
    <source>
        <dbReference type="ARBA" id="ARBA00004286"/>
    </source>
</evidence>
<dbReference type="GeneID" id="111133926"/>
<keyword evidence="11" id="KW-0175">Coiled coil</keyword>
<evidence type="ECO:0000256" key="3">
    <source>
        <dbReference type="ARBA" id="ARBA00004604"/>
    </source>
</evidence>
<keyword evidence="15" id="KW-1185">Reference proteome</keyword>
<evidence type="ECO:0000256" key="11">
    <source>
        <dbReference type="ARBA" id="ARBA00023054"/>
    </source>
</evidence>
<keyword evidence="8" id="KW-0698">rRNA processing</keyword>
<gene>
    <name evidence="16" type="primary">LOC111133926</name>
</gene>
<evidence type="ECO:0000313" key="16">
    <source>
        <dbReference type="RefSeq" id="XP_022338375.1"/>
    </source>
</evidence>
<keyword evidence="9" id="KW-0597">Phosphoprotein</keyword>